<dbReference type="PROSITE" id="PS51118">
    <property type="entry name" value="HTH_HXLR"/>
    <property type="match status" value="1"/>
</dbReference>
<accession>A0A8T3VVJ6</accession>
<dbReference type="SUPFAM" id="SSF46785">
    <property type="entry name" value="Winged helix' DNA-binding domain"/>
    <property type="match status" value="1"/>
</dbReference>
<reference evidence="5" key="1">
    <citation type="submission" date="2019-04" db="EMBL/GenBank/DDBJ databases">
        <title>Evolution of Biomass-Degrading Anaerobic Consortia Revealed by Metagenomics.</title>
        <authorList>
            <person name="Peng X."/>
        </authorList>
    </citation>
    <scope>NUCLEOTIDE SEQUENCE</scope>
    <source>
        <strain evidence="5">SIG14</strain>
    </source>
</reference>
<protein>
    <submittedName>
        <fullName evidence="5">Helix-turn-helix transcriptional regulator</fullName>
    </submittedName>
</protein>
<keyword evidence="3" id="KW-0804">Transcription</keyword>
<evidence type="ECO:0000256" key="1">
    <source>
        <dbReference type="ARBA" id="ARBA00023015"/>
    </source>
</evidence>
<dbReference type="Proteomes" id="UP000732619">
    <property type="component" value="Unassembled WGS sequence"/>
</dbReference>
<dbReference type="Pfam" id="PF01638">
    <property type="entry name" value="HxlR"/>
    <property type="match status" value="1"/>
</dbReference>
<proteinExistence type="predicted"/>
<dbReference type="GO" id="GO:0003677">
    <property type="term" value="F:DNA binding"/>
    <property type="evidence" value="ECO:0007669"/>
    <property type="project" value="UniProtKB-KW"/>
</dbReference>
<evidence type="ECO:0000256" key="3">
    <source>
        <dbReference type="ARBA" id="ARBA00023163"/>
    </source>
</evidence>
<evidence type="ECO:0000259" key="4">
    <source>
        <dbReference type="PROSITE" id="PS51118"/>
    </source>
</evidence>
<evidence type="ECO:0000313" key="5">
    <source>
        <dbReference type="EMBL" id="MBE6511659.1"/>
    </source>
</evidence>
<feature type="domain" description="HTH hxlR-type" evidence="4">
    <location>
        <begin position="9"/>
        <end position="107"/>
    </location>
</feature>
<dbReference type="InterPro" id="IPR002577">
    <property type="entry name" value="HTH_HxlR"/>
</dbReference>
<organism evidence="5 6">
    <name type="scientific">Methanobrevibacter olleyae</name>
    <dbReference type="NCBI Taxonomy" id="294671"/>
    <lineage>
        <taxon>Archaea</taxon>
        <taxon>Methanobacteriati</taxon>
        <taxon>Methanobacteriota</taxon>
        <taxon>Methanomada group</taxon>
        <taxon>Methanobacteria</taxon>
        <taxon>Methanobacteriales</taxon>
        <taxon>Methanobacteriaceae</taxon>
        <taxon>Methanobrevibacter</taxon>
    </lineage>
</organism>
<dbReference type="PANTHER" id="PTHR33204:SF18">
    <property type="entry name" value="TRANSCRIPTIONAL REGULATORY PROTEIN"/>
    <property type="match status" value="1"/>
</dbReference>
<dbReference type="PANTHER" id="PTHR33204">
    <property type="entry name" value="TRANSCRIPTIONAL REGULATOR, MARR FAMILY"/>
    <property type="match status" value="1"/>
</dbReference>
<comment type="caution">
    <text evidence="5">The sequence shown here is derived from an EMBL/GenBank/DDBJ whole genome shotgun (WGS) entry which is preliminary data.</text>
</comment>
<dbReference type="InterPro" id="IPR036390">
    <property type="entry name" value="WH_DNA-bd_sf"/>
</dbReference>
<dbReference type="Gene3D" id="1.10.10.10">
    <property type="entry name" value="Winged helix-like DNA-binding domain superfamily/Winged helix DNA-binding domain"/>
    <property type="match status" value="1"/>
</dbReference>
<sequence length="130" mass="15357">MTKLEGNICPVDQSLKLFSKKWHIQIIRDLFFGKNRFKEFKEDKPDLSNKVLTSCLKDLESNGLIGKRTFEDNSKVTEYYLTDEGKRMNKIIYELAMFTLEKDDFPSDNKRDEIIHLFRTTLNIGNQDKK</sequence>
<evidence type="ECO:0000256" key="2">
    <source>
        <dbReference type="ARBA" id="ARBA00023125"/>
    </source>
</evidence>
<evidence type="ECO:0000313" key="6">
    <source>
        <dbReference type="Proteomes" id="UP000732619"/>
    </source>
</evidence>
<dbReference type="AlphaFoldDB" id="A0A8T3VVJ6"/>
<keyword evidence="1" id="KW-0805">Transcription regulation</keyword>
<dbReference type="InterPro" id="IPR036388">
    <property type="entry name" value="WH-like_DNA-bd_sf"/>
</dbReference>
<dbReference type="EMBL" id="SUTG01000002">
    <property type="protein sequence ID" value="MBE6511659.1"/>
    <property type="molecule type" value="Genomic_DNA"/>
</dbReference>
<name>A0A8T3VVJ6_METOL</name>
<gene>
    <name evidence="5" type="ORF">E7Z75_00710</name>
</gene>
<keyword evidence="2" id="KW-0238">DNA-binding</keyword>